<protein>
    <submittedName>
        <fullName evidence="1">Four-helix bundle copper-binding protein</fullName>
    </submittedName>
</protein>
<proteinExistence type="predicted"/>
<organism evidence="1 2">
    <name type="scientific">Niastella soli</name>
    <dbReference type="NCBI Taxonomy" id="2821487"/>
    <lineage>
        <taxon>Bacteria</taxon>
        <taxon>Pseudomonadati</taxon>
        <taxon>Bacteroidota</taxon>
        <taxon>Chitinophagia</taxon>
        <taxon>Chitinophagales</taxon>
        <taxon>Chitinophagaceae</taxon>
        <taxon>Niastella</taxon>
    </lineage>
</organism>
<evidence type="ECO:0000313" key="1">
    <source>
        <dbReference type="EMBL" id="MBO9201924.1"/>
    </source>
</evidence>
<dbReference type="EMBL" id="JAGHKO010000004">
    <property type="protein sequence ID" value="MBO9201924.1"/>
    <property type="molecule type" value="Genomic_DNA"/>
</dbReference>
<keyword evidence="2" id="KW-1185">Reference proteome</keyword>
<dbReference type="PANTHER" id="PTHR37310:SF1">
    <property type="entry name" value="CYTOPLASMIC PROTEIN"/>
    <property type="match status" value="1"/>
</dbReference>
<reference evidence="1 2" key="1">
    <citation type="submission" date="2021-03" db="EMBL/GenBank/DDBJ databases">
        <title>Assistant Professor.</title>
        <authorList>
            <person name="Huq M.A."/>
        </authorList>
    </citation>
    <scope>NUCLEOTIDE SEQUENCE [LARGE SCALE GENOMIC DNA]</scope>
    <source>
        <strain evidence="1 2">MAH-29</strain>
    </source>
</reference>
<dbReference type="Proteomes" id="UP000677244">
    <property type="component" value="Unassembled WGS sequence"/>
</dbReference>
<accession>A0ABS3YVR3</accession>
<name>A0ABS3YVR3_9BACT</name>
<evidence type="ECO:0000313" key="2">
    <source>
        <dbReference type="Proteomes" id="UP000677244"/>
    </source>
</evidence>
<dbReference type="RefSeq" id="WP_209139981.1">
    <property type="nucleotide sequence ID" value="NZ_JAGHKO010000004.1"/>
</dbReference>
<dbReference type="Pfam" id="PF03860">
    <property type="entry name" value="Csp"/>
    <property type="match status" value="1"/>
</dbReference>
<dbReference type="InterPro" id="IPR005560">
    <property type="entry name" value="Csp_YhjQ"/>
</dbReference>
<comment type="caution">
    <text evidence="1">The sequence shown here is derived from an EMBL/GenBank/DDBJ whole genome shotgun (WGS) entry which is preliminary data.</text>
</comment>
<sequence length="111" mass="12239">MDHEMNMQLVNLLSNCIAECNHCASACLEEADVKDLTKCIKLDLDCADICNLLMGFLARGSQHAEHVMGECAEICQKCAAECEKHAAMEHCRTCAEACRRCAEACMQMAHT</sequence>
<dbReference type="PANTHER" id="PTHR37310">
    <property type="entry name" value="CYTOPLASMIC PROTEIN-RELATED"/>
    <property type="match status" value="1"/>
</dbReference>
<gene>
    <name evidence="1" type="ORF">J7I42_16690</name>
</gene>
<dbReference type="InterPro" id="IPR044543">
    <property type="entry name" value="YHJQ-like"/>
</dbReference>
<dbReference type="CDD" id="cd08026">
    <property type="entry name" value="DUF326"/>
    <property type="match status" value="1"/>
</dbReference>
<dbReference type="Gene3D" id="1.20.1270.360">
    <property type="match status" value="1"/>
</dbReference>